<sequence>MPCVKQKSKYEFCKDSPYYQEILEYVEKNNSAIENEINCNLSTTTLNFSNDTSAEKICKEFKFLYKTFHTFNVKKTKEEDIYTHTDCDFLNYWLNDKLKQKVIGGTIDVNKFYKEIKSKDEEETLKYDELGKYMNNIDLEILKNMKLLYELFYYERKILNMLLNHAYAVDDKKPCSHYTDNCYKTYTAALNRCLDGYKEFCKVLKHFKNSYNFSIREEIQDKNNCRKSDHFLLPEQDPVLEIEKKEAMRIQNLTSPLIVLLVTPLIYKFTPVGPFLQEKIKKVKNMWKSPKKNKEKMLSSSMDIENNISDNRKYKLAYNSVTNE</sequence>
<reference evidence="1 2" key="1">
    <citation type="submission" date="2016-07" db="EMBL/GenBank/DDBJ databases">
        <authorList>
            <consortium name="Pathogen Informatics"/>
        </authorList>
    </citation>
    <scope>NUCLEOTIDE SEQUENCE [LARGE SCALE GENOMIC DNA]</scope>
</reference>
<dbReference type="Proteomes" id="UP000196402">
    <property type="component" value="Unassembled WGS sequence"/>
</dbReference>
<accession>A0A1G4EJ37</accession>
<evidence type="ECO:0000313" key="2">
    <source>
        <dbReference type="Proteomes" id="UP000196402"/>
    </source>
</evidence>
<dbReference type="EMBL" id="FLYH01000121">
    <property type="protein sequence ID" value="SCA83554.1"/>
    <property type="molecule type" value="Genomic_DNA"/>
</dbReference>
<dbReference type="VEuPathDB" id="PlasmoDB:PVP01_0004910"/>
<proteinExistence type="predicted"/>
<organism evidence="1 2">
    <name type="scientific">Plasmodium vivax</name>
    <name type="common">malaria parasite P. vivax</name>
    <dbReference type="NCBI Taxonomy" id="5855"/>
    <lineage>
        <taxon>Eukaryota</taxon>
        <taxon>Sar</taxon>
        <taxon>Alveolata</taxon>
        <taxon>Apicomplexa</taxon>
        <taxon>Aconoidasida</taxon>
        <taxon>Haemosporida</taxon>
        <taxon>Plasmodiidae</taxon>
        <taxon>Plasmodium</taxon>
        <taxon>Plasmodium (Plasmodium)</taxon>
    </lineage>
</organism>
<dbReference type="AlphaFoldDB" id="A0A1G4EJ37"/>
<name>A0A1G4EJ37_PLAVI</name>
<gene>
    <name evidence="1" type="ORF">PVT01_000052100</name>
</gene>
<evidence type="ECO:0008006" key="3">
    <source>
        <dbReference type="Google" id="ProtNLM"/>
    </source>
</evidence>
<evidence type="ECO:0000313" key="1">
    <source>
        <dbReference type="EMBL" id="SCA83554.1"/>
    </source>
</evidence>
<protein>
    <recommendedName>
        <fullName evidence="3">VIR protein</fullName>
    </recommendedName>
</protein>
<dbReference type="VEuPathDB" id="PlasmoDB:PVW1_100007300"/>
<dbReference type="VEuPathDB" id="PlasmoDB:PVPAM_070005900"/>